<dbReference type="RefSeq" id="WP_074462950.1">
    <property type="nucleotide sequence ID" value="NZ_FMUR01000016.1"/>
</dbReference>
<name>A0A1G5FQ51_9FIRM</name>
<dbReference type="Pfam" id="PF08282">
    <property type="entry name" value="Hydrolase_3"/>
    <property type="match status" value="1"/>
</dbReference>
<dbReference type="EMBL" id="FMUR01000016">
    <property type="protein sequence ID" value="SCY41425.1"/>
    <property type="molecule type" value="Genomic_DNA"/>
</dbReference>
<dbReference type="AlphaFoldDB" id="A0A1G5FQ51"/>
<reference evidence="2" key="1">
    <citation type="submission" date="2016-10" db="EMBL/GenBank/DDBJ databases">
        <authorList>
            <person name="Varghese N."/>
            <person name="Submissions S."/>
        </authorList>
    </citation>
    <scope>NUCLEOTIDE SEQUENCE [LARGE SCALE GENOMIC DNA]</scope>
    <source>
        <strain evidence="2">XBD2006</strain>
    </source>
</reference>
<protein>
    <recommendedName>
        <fullName evidence="3">HAD family hydrolase</fullName>
    </recommendedName>
</protein>
<organism evidence="1 2">
    <name type="scientific">Butyrivibrio hungatei</name>
    <dbReference type="NCBI Taxonomy" id="185008"/>
    <lineage>
        <taxon>Bacteria</taxon>
        <taxon>Bacillati</taxon>
        <taxon>Bacillota</taxon>
        <taxon>Clostridia</taxon>
        <taxon>Lachnospirales</taxon>
        <taxon>Lachnospiraceae</taxon>
        <taxon>Butyrivibrio</taxon>
    </lineage>
</organism>
<dbReference type="InterPro" id="IPR000150">
    <property type="entry name" value="Cof"/>
</dbReference>
<dbReference type="SUPFAM" id="SSF56784">
    <property type="entry name" value="HAD-like"/>
    <property type="match status" value="1"/>
</dbReference>
<dbReference type="InterPro" id="IPR023214">
    <property type="entry name" value="HAD_sf"/>
</dbReference>
<dbReference type="GO" id="GO:0000287">
    <property type="term" value="F:magnesium ion binding"/>
    <property type="evidence" value="ECO:0007669"/>
    <property type="project" value="TreeGrafter"/>
</dbReference>
<accession>A0A1G5FQ51</accession>
<evidence type="ECO:0000313" key="2">
    <source>
        <dbReference type="Proteomes" id="UP000183047"/>
    </source>
</evidence>
<dbReference type="InterPro" id="IPR036412">
    <property type="entry name" value="HAD-like_sf"/>
</dbReference>
<dbReference type="GO" id="GO:0016791">
    <property type="term" value="F:phosphatase activity"/>
    <property type="evidence" value="ECO:0007669"/>
    <property type="project" value="TreeGrafter"/>
</dbReference>
<dbReference type="Gene3D" id="3.40.50.1000">
    <property type="entry name" value="HAD superfamily/HAD-like"/>
    <property type="match status" value="1"/>
</dbReference>
<evidence type="ECO:0008006" key="3">
    <source>
        <dbReference type="Google" id="ProtNLM"/>
    </source>
</evidence>
<gene>
    <name evidence="1" type="ORF">SAMN02910451_02496</name>
</gene>
<dbReference type="Proteomes" id="UP000183047">
    <property type="component" value="Unassembled WGS sequence"/>
</dbReference>
<proteinExistence type="predicted"/>
<evidence type="ECO:0000313" key="1">
    <source>
        <dbReference type="EMBL" id="SCY41425.1"/>
    </source>
</evidence>
<dbReference type="PANTHER" id="PTHR10000">
    <property type="entry name" value="PHOSPHOSERINE PHOSPHATASE"/>
    <property type="match status" value="1"/>
</dbReference>
<dbReference type="NCBIfam" id="TIGR00099">
    <property type="entry name" value="Cof-subfamily"/>
    <property type="match status" value="1"/>
</dbReference>
<keyword evidence="2" id="KW-1185">Reference proteome</keyword>
<dbReference type="PANTHER" id="PTHR10000:SF25">
    <property type="entry name" value="PHOSPHATASE YKRA-RELATED"/>
    <property type="match status" value="1"/>
</dbReference>
<sequence length="258" mass="29417">MILFFDIDGTLWDYKNYIPESTKEGIRKAKKNGHKCFINTGRSRSFVSNQELLGMGFDGIVSACGCMIEYDGKTIYNRIMDKDDAIRTVETVQRYGFRPILEGPEYLYMERKDFENDMYGRKVMADMGDRLRGIDDNWGNWQINKLSCATTGCDTKSCFAELEDLYDYMIHNEHVVEMVPKGFNKGTGIEKVCELLSEDVKNTFAFGDSVNDMEMMQTAGTAIAMGRCADEIADIADFVTTHLEDDGIWNALKKYELV</sequence>
<dbReference type="SFLD" id="SFLDG01140">
    <property type="entry name" value="C2.B:_Phosphomannomutase_and_P"/>
    <property type="match status" value="1"/>
</dbReference>
<dbReference type="Gene3D" id="3.30.1240.10">
    <property type="match status" value="1"/>
</dbReference>
<dbReference type="SFLD" id="SFLDS00003">
    <property type="entry name" value="Haloacid_Dehalogenase"/>
    <property type="match status" value="1"/>
</dbReference>
<dbReference type="GO" id="GO:0005829">
    <property type="term" value="C:cytosol"/>
    <property type="evidence" value="ECO:0007669"/>
    <property type="project" value="TreeGrafter"/>
</dbReference>